<evidence type="ECO:0000256" key="1">
    <source>
        <dbReference type="ARBA" id="ARBA00001964"/>
    </source>
</evidence>
<sequence>MLSQSIRGFSSTAAAGDVSIRIPPESFQTFKCEAPSLDVKVKKEDLLSMYKSMVAMRRMEMAADGLYKAKLIRGFCHLCTGQEAVGVGMEAALSEHDKVITAYRSHGFTYMRGGTISSILGELLGRKTGISGGKGGSMHMFTSNFFGGNGIVGAQVPIGAGIAFTQKYLGNKAATFIFYGDGAANQGQVFEAFNMAKLWNLPAVFVCENNKYGMGTSASRSSANTAYYTRGDYIPGIKVNGMDVLAVNQAVSYAKDWTVSAEKGPLVLEMETYRYSGHSMSDPGITYRSREEIQDVRAANDPVSGLKECLLENKVVSEDEIKSMDKSARARVDKAMEEAKASPQPDIEEFWTHVYKKGYEVPFLRGREPEEFHRYR</sequence>
<dbReference type="Proteomes" id="UP000726737">
    <property type="component" value="Unassembled WGS sequence"/>
</dbReference>
<dbReference type="InterPro" id="IPR001017">
    <property type="entry name" value="DH_E1"/>
</dbReference>
<dbReference type="FunFam" id="3.40.50.970:FF:000013">
    <property type="entry name" value="Pyruvate dehydrogenase E1 component subunit alpha"/>
    <property type="match status" value="1"/>
</dbReference>
<keyword evidence="2 5" id="KW-0560">Oxidoreductase</keyword>
<dbReference type="NCBIfam" id="TIGR03182">
    <property type="entry name" value="PDH_E1_alph_y"/>
    <property type="match status" value="1"/>
</dbReference>
<evidence type="ECO:0000256" key="2">
    <source>
        <dbReference type="ARBA" id="ARBA00023002"/>
    </source>
</evidence>
<comment type="caution">
    <text evidence="7">The sequence shown here is derived from an EMBL/GenBank/DDBJ whole genome shotgun (WGS) entry which is preliminary data.</text>
</comment>
<comment type="cofactor">
    <cofactor evidence="1 5">
        <name>thiamine diphosphate</name>
        <dbReference type="ChEBI" id="CHEBI:58937"/>
    </cofactor>
</comment>
<dbReference type="InterPro" id="IPR050642">
    <property type="entry name" value="PDH_E1_Alpha_Subunit"/>
</dbReference>
<protein>
    <recommendedName>
        <fullName evidence="5">Pyruvate dehydrogenase E1 component subunit alpha</fullName>
        <ecNumber evidence="5">1.2.4.1</ecNumber>
    </recommendedName>
</protein>
<keyword evidence="4 5" id="KW-0670">Pyruvate</keyword>
<gene>
    <name evidence="7" type="primary">PDA1</name>
    <name evidence="7" type="ORF">BG011_009603</name>
</gene>
<keyword evidence="3 5" id="KW-0786">Thiamine pyrophosphate</keyword>
<dbReference type="PANTHER" id="PTHR11516">
    <property type="entry name" value="PYRUVATE DEHYDROGENASE E1 COMPONENT, ALPHA SUBUNIT BACTERIAL AND ORGANELLAR"/>
    <property type="match status" value="1"/>
</dbReference>
<keyword evidence="8" id="KW-1185">Reference proteome</keyword>
<evidence type="ECO:0000313" key="8">
    <source>
        <dbReference type="Proteomes" id="UP000726737"/>
    </source>
</evidence>
<organism evidence="7 8">
    <name type="scientific">Mortierella polycephala</name>
    <dbReference type="NCBI Taxonomy" id="41804"/>
    <lineage>
        <taxon>Eukaryota</taxon>
        <taxon>Fungi</taxon>
        <taxon>Fungi incertae sedis</taxon>
        <taxon>Mucoromycota</taxon>
        <taxon>Mortierellomycotina</taxon>
        <taxon>Mortierellomycetes</taxon>
        <taxon>Mortierellales</taxon>
        <taxon>Mortierellaceae</taxon>
        <taxon>Mortierella</taxon>
    </lineage>
</organism>
<evidence type="ECO:0000256" key="5">
    <source>
        <dbReference type="RuleBase" id="RU361139"/>
    </source>
</evidence>
<reference evidence="7" key="1">
    <citation type="journal article" date="2020" name="Fungal Divers.">
        <title>Resolving the Mortierellaceae phylogeny through synthesis of multi-gene phylogenetics and phylogenomics.</title>
        <authorList>
            <person name="Vandepol N."/>
            <person name="Liber J."/>
            <person name="Desiro A."/>
            <person name="Na H."/>
            <person name="Kennedy M."/>
            <person name="Barry K."/>
            <person name="Grigoriev I.V."/>
            <person name="Miller A.N."/>
            <person name="O'Donnell K."/>
            <person name="Stajich J.E."/>
            <person name="Bonito G."/>
        </authorList>
    </citation>
    <scope>NUCLEOTIDE SEQUENCE</scope>
    <source>
        <strain evidence="7">KOD948</strain>
    </source>
</reference>
<dbReference type="Pfam" id="PF00676">
    <property type="entry name" value="E1_dh"/>
    <property type="match status" value="1"/>
</dbReference>
<comment type="catalytic activity">
    <reaction evidence="5">
        <text>N(6)-[(R)-lipoyl]-L-lysyl-[protein] + pyruvate + H(+) = N(6)-[(R)-S(8)-acetyldihydrolipoyl]-L-lysyl-[protein] + CO2</text>
        <dbReference type="Rhea" id="RHEA:19189"/>
        <dbReference type="Rhea" id="RHEA-COMP:10474"/>
        <dbReference type="Rhea" id="RHEA-COMP:10478"/>
        <dbReference type="ChEBI" id="CHEBI:15361"/>
        <dbReference type="ChEBI" id="CHEBI:15378"/>
        <dbReference type="ChEBI" id="CHEBI:16526"/>
        <dbReference type="ChEBI" id="CHEBI:83099"/>
        <dbReference type="ChEBI" id="CHEBI:83111"/>
        <dbReference type="EC" id="1.2.4.1"/>
    </reaction>
</comment>
<comment type="function">
    <text evidence="5">The pyruvate dehydrogenase complex catalyzes the overall conversion of pyruvate to acetyl-CoA and CO(2).</text>
</comment>
<dbReference type="OrthoDB" id="10256198at2759"/>
<accession>A0A9P6PN25</accession>
<dbReference type="PANTHER" id="PTHR11516:SF60">
    <property type="entry name" value="PYRUVATE DEHYDROGENASE E1 COMPONENT SUBUNIT ALPHA"/>
    <property type="match status" value="1"/>
</dbReference>
<dbReference type="Gene3D" id="3.40.50.970">
    <property type="match status" value="1"/>
</dbReference>
<name>A0A9P6PN25_9FUNG</name>
<dbReference type="GO" id="GO:0006086">
    <property type="term" value="P:pyruvate decarboxylation to acetyl-CoA"/>
    <property type="evidence" value="ECO:0007669"/>
    <property type="project" value="InterPro"/>
</dbReference>
<dbReference type="InterPro" id="IPR017597">
    <property type="entry name" value="Pyrv_DH_E1_asu_subgrp-y"/>
</dbReference>
<dbReference type="EC" id="1.2.4.1" evidence="5"/>
<dbReference type="GO" id="GO:0004739">
    <property type="term" value="F:pyruvate dehydrogenase (acetyl-transferring) activity"/>
    <property type="evidence" value="ECO:0007669"/>
    <property type="project" value="UniProtKB-UniRule"/>
</dbReference>
<proteinExistence type="predicted"/>
<evidence type="ECO:0000313" key="7">
    <source>
        <dbReference type="EMBL" id="KAG0249086.1"/>
    </source>
</evidence>
<dbReference type="InterPro" id="IPR029061">
    <property type="entry name" value="THDP-binding"/>
</dbReference>
<feature type="domain" description="Dehydrogenase E1 component" evidence="6">
    <location>
        <begin position="52"/>
        <end position="347"/>
    </location>
</feature>
<dbReference type="AlphaFoldDB" id="A0A9P6PN25"/>
<dbReference type="EMBL" id="JAAAJA010000871">
    <property type="protein sequence ID" value="KAG0249086.1"/>
    <property type="molecule type" value="Genomic_DNA"/>
</dbReference>
<dbReference type="SUPFAM" id="SSF52518">
    <property type="entry name" value="Thiamin diphosphate-binding fold (THDP-binding)"/>
    <property type="match status" value="1"/>
</dbReference>
<evidence type="ECO:0000256" key="4">
    <source>
        <dbReference type="ARBA" id="ARBA00023317"/>
    </source>
</evidence>
<evidence type="ECO:0000256" key="3">
    <source>
        <dbReference type="ARBA" id="ARBA00023052"/>
    </source>
</evidence>
<dbReference type="CDD" id="cd02000">
    <property type="entry name" value="TPP_E1_PDC_ADC_BCADC"/>
    <property type="match status" value="1"/>
</dbReference>
<evidence type="ECO:0000259" key="6">
    <source>
        <dbReference type="Pfam" id="PF00676"/>
    </source>
</evidence>